<evidence type="ECO:0000259" key="8">
    <source>
        <dbReference type="SMART" id="SM00739"/>
    </source>
</evidence>
<keyword evidence="3 5" id="KW-0687">Ribonucleoprotein</keyword>
<feature type="region of interest" description="Disordered" evidence="7">
    <location>
        <begin position="1"/>
        <end position="24"/>
    </location>
</feature>
<comment type="function">
    <text evidence="5">One of two assembly initiator proteins, it binds directly to the 5'-end of the 23S rRNA, where it nucleates assembly of the 50S subunit.</text>
</comment>
<feature type="domain" description="KOW" evidence="8">
    <location>
        <begin position="4"/>
        <end position="31"/>
    </location>
</feature>
<evidence type="ECO:0000256" key="2">
    <source>
        <dbReference type="ARBA" id="ARBA00022980"/>
    </source>
</evidence>
<dbReference type="InterPro" id="IPR005824">
    <property type="entry name" value="KOW"/>
</dbReference>
<dbReference type="GO" id="GO:0005840">
    <property type="term" value="C:ribosome"/>
    <property type="evidence" value="ECO:0007669"/>
    <property type="project" value="UniProtKB-KW"/>
</dbReference>
<dbReference type="AlphaFoldDB" id="A0A1F5NVF8"/>
<accession>A0A1F5NVF8</accession>
<evidence type="ECO:0000313" key="10">
    <source>
        <dbReference type="Proteomes" id="UP000177912"/>
    </source>
</evidence>
<keyword evidence="5" id="KW-0699">rRNA-binding</keyword>
<proteinExistence type="inferred from homology"/>
<dbReference type="SMART" id="SM00739">
    <property type="entry name" value="KOW"/>
    <property type="match status" value="1"/>
</dbReference>
<dbReference type="GO" id="GO:1990904">
    <property type="term" value="C:ribonucleoprotein complex"/>
    <property type="evidence" value="ECO:0007669"/>
    <property type="project" value="UniProtKB-KW"/>
</dbReference>
<dbReference type="EMBL" id="MFEI01000005">
    <property type="protein sequence ID" value="OGE81659.1"/>
    <property type="molecule type" value="Genomic_DNA"/>
</dbReference>
<dbReference type="CDD" id="cd06089">
    <property type="entry name" value="KOW_RPL26"/>
    <property type="match status" value="1"/>
</dbReference>
<evidence type="ECO:0000313" key="9">
    <source>
        <dbReference type="EMBL" id="OGE81659.1"/>
    </source>
</evidence>
<dbReference type="STRING" id="1817822.A2826_01485"/>
<comment type="subunit">
    <text evidence="5">Part of the 50S ribosomal subunit.</text>
</comment>
<dbReference type="InterPro" id="IPR003256">
    <property type="entry name" value="Ribosomal_uL24"/>
</dbReference>
<dbReference type="InterPro" id="IPR008991">
    <property type="entry name" value="Translation_prot_SH3-like_sf"/>
</dbReference>
<dbReference type="SUPFAM" id="SSF50104">
    <property type="entry name" value="Translation proteins SH3-like domain"/>
    <property type="match status" value="1"/>
</dbReference>
<evidence type="ECO:0000256" key="1">
    <source>
        <dbReference type="ARBA" id="ARBA00010618"/>
    </source>
</evidence>
<dbReference type="NCBIfam" id="TIGR01079">
    <property type="entry name" value="rplX_bact"/>
    <property type="match status" value="1"/>
</dbReference>
<feature type="compositionally biased region" description="Basic and acidic residues" evidence="7">
    <location>
        <begin position="1"/>
        <end position="21"/>
    </location>
</feature>
<evidence type="ECO:0000256" key="6">
    <source>
        <dbReference type="RuleBase" id="RU003477"/>
    </source>
</evidence>
<dbReference type="PANTHER" id="PTHR12903">
    <property type="entry name" value="MITOCHONDRIAL RIBOSOMAL PROTEIN L24"/>
    <property type="match status" value="1"/>
</dbReference>
<dbReference type="PROSITE" id="PS01108">
    <property type="entry name" value="RIBOSOMAL_L24"/>
    <property type="match status" value="1"/>
</dbReference>
<evidence type="ECO:0000256" key="4">
    <source>
        <dbReference type="ARBA" id="ARBA00035206"/>
    </source>
</evidence>
<dbReference type="GO" id="GO:0006412">
    <property type="term" value="P:translation"/>
    <property type="evidence" value="ECO:0007669"/>
    <property type="project" value="UniProtKB-UniRule"/>
</dbReference>
<organism evidence="9 10">
    <name type="scientific">Candidatus Doudnabacteria bacterium RIFCSPHIGHO2_01_FULL_43_23</name>
    <dbReference type="NCBI Taxonomy" id="1817822"/>
    <lineage>
        <taxon>Bacteria</taxon>
        <taxon>Candidatus Doudnaibacteriota</taxon>
    </lineage>
</organism>
<protein>
    <recommendedName>
        <fullName evidence="4 5">Large ribosomal subunit protein uL24</fullName>
    </recommendedName>
</protein>
<dbReference type="GO" id="GO:0019843">
    <property type="term" value="F:rRNA binding"/>
    <property type="evidence" value="ECO:0007669"/>
    <property type="project" value="UniProtKB-UniRule"/>
</dbReference>
<gene>
    <name evidence="5" type="primary">rplX</name>
    <name evidence="9" type="ORF">A2826_01485</name>
</gene>
<dbReference type="InterPro" id="IPR057264">
    <property type="entry name" value="Ribosomal_uL24_C"/>
</dbReference>
<comment type="similarity">
    <text evidence="1 5 6">Belongs to the universal ribosomal protein uL24 family.</text>
</comment>
<keyword evidence="2 5" id="KW-0689">Ribosomal protein</keyword>
<dbReference type="Pfam" id="PF17136">
    <property type="entry name" value="ribosomal_L24"/>
    <property type="match status" value="1"/>
</dbReference>
<evidence type="ECO:0000256" key="3">
    <source>
        <dbReference type="ARBA" id="ARBA00023274"/>
    </source>
</evidence>
<dbReference type="Gene3D" id="2.30.30.30">
    <property type="match status" value="1"/>
</dbReference>
<comment type="caution">
    <text evidence="9">The sequence shown here is derived from an EMBL/GenBank/DDBJ whole genome shotgun (WGS) entry which is preliminary data.</text>
</comment>
<dbReference type="InterPro" id="IPR005825">
    <property type="entry name" value="Ribosomal_uL24_CS"/>
</dbReference>
<dbReference type="HAMAP" id="MF_01326_B">
    <property type="entry name" value="Ribosomal_uL24_B"/>
    <property type="match status" value="1"/>
</dbReference>
<name>A0A1F5NVF8_9BACT</name>
<reference evidence="9 10" key="1">
    <citation type="journal article" date="2016" name="Nat. Commun.">
        <title>Thousands of microbial genomes shed light on interconnected biogeochemical processes in an aquifer system.</title>
        <authorList>
            <person name="Anantharaman K."/>
            <person name="Brown C.T."/>
            <person name="Hug L.A."/>
            <person name="Sharon I."/>
            <person name="Castelle C.J."/>
            <person name="Probst A.J."/>
            <person name="Thomas B.C."/>
            <person name="Singh A."/>
            <person name="Wilkins M.J."/>
            <person name="Karaoz U."/>
            <person name="Brodie E.L."/>
            <person name="Williams K.H."/>
            <person name="Hubbard S.S."/>
            <person name="Banfield J.F."/>
        </authorList>
    </citation>
    <scope>NUCLEOTIDE SEQUENCE [LARGE SCALE GENOMIC DNA]</scope>
</reference>
<dbReference type="Pfam" id="PF00467">
    <property type="entry name" value="KOW"/>
    <property type="match status" value="1"/>
</dbReference>
<sequence>MNARLKKGDNVKVLSGKDRGKTGKIVSVDPKASRVTVEGINLLTRHQRPKKSGQKGQKIRLPAPLAVSRLMIICPHCNKPTRIGSHVNDKGVKLRSCKKCGKDI</sequence>
<evidence type="ECO:0000256" key="7">
    <source>
        <dbReference type="SAM" id="MobiDB-lite"/>
    </source>
</evidence>
<evidence type="ECO:0000256" key="5">
    <source>
        <dbReference type="HAMAP-Rule" id="MF_01326"/>
    </source>
</evidence>
<dbReference type="GO" id="GO:0003735">
    <property type="term" value="F:structural constituent of ribosome"/>
    <property type="evidence" value="ECO:0007669"/>
    <property type="project" value="InterPro"/>
</dbReference>
<dbReference type="InterPro" id="IPR041988">
    <property type="entry name" value="Ribosomal_uL24_KOW"/>
</dbReference>
<keyword evidence="5" id="KW-0694">RNA-binding</keyword>
<dbReference type="InterPro" id="IPR014722">
    <property type="entry name" value="Rib_uL2_dom2"/>
</dbReference>
<comment type="function">
    <text evidence="5">One of the proteins that surrounds the polypeptide exit tunnel on the outside of the subunit.</text>
</comment>
<dbReference type="Proteomes" id="UP000177912">
    <property type="component" value="Unassembled WGS sequence"/>
</dbReference>